<dbReference type="GO" id="GO:0003676">
    <property type="term" value="F:nucleic acid binding"/>
    <property type="evidence" value="ECO:0007669"/>
    <property type="project" value="InterPro"/>
</dbReference>
<keyword evidence="1" id="KW-0479">Metal-binding</keyword>
<dbReference type="GO" id="GO:0016032">
    <property type="term" value="P:viral process"/>
    <property type="evidence" value="ECO:0007669"/>
    <property type="project" value="InterPro"/>
</dbReference>
<evidence type="ECO:0000256" key="5">
    <source>
        <dbReference type="SAM" id="MobiDB-lite"/>
    </source>
</evidence>
<dbReference type="SMART" id="SM00343">
    <property type="entry name" value="ZnF_C2HC"/>
    <property type="match status" value="2"/>
</dbReference>
<accession>A0AA97JFX3</accession>
<sequence length="317" mass="34633">MLAIFPVHFTDQVDDQGHRIVEYRPLSYPVLTELRKAIRDMGLQSSYVQGMLEAVMRNHTLVPEDWKTMIRMLLTPAQYVVWESEFRQQCILRGANSGRVYTAEQLYGAGNFSDPNHQLVLPADTLEVSSNGAFCAFQHVPSSGKPSQTFSSIRQKAAEPYTDFVNHLQEALTRQVDNAEAQEELLIRLAKENATSECRRVITGLGKNPELAEMIRACQDIGTPSHQASLLAAALRQGVKSGGKCFNCGKPGHFKAECRAPGGGGVKPKPTSPTGKGKPRTKCPKCGKGFHWASECCSGNSQMGPSLAPVQTEASLS</sequence>
<dbReference type="Pfam" id="PF00098">
    <property type="entry name" value="zf-CCHC"/>
    <property type="match status" value="1"/>
</dbReference>
<dbReference type="InterPro" id="IPR008919">
    <property type="entry name" value="Retrov_capsid_N"/>
</dbReference>
<dbReference type="GeneID" id="129330496"/>
<dbReference type="SUPFAM" id="SSF57756">
    <property type="entry name" value="Retrovirus zinc finger-like domains"/>
    <property type="match status" value="2"/>
</dbReference>
<protein>
    <submittedName>
        <fullName evidence="8">Endogenous retrovirus group K member 9 Gag polyprotein-like</fullName>
    </submittedName>
</protein>
<organism evidence="7 8">
    <name type="scientific">Eublepharis macularius</name>
    <name type="common">Leopard gecko</name>
    <name type="synonym">Cyrtodactylus macularius</name>
    <dbReference type="NCBI Taxonomy" id="481883"/>
    <lineage>
        <taxon>Eukaryota</taxon>
        <taxon>Metazoa</taxon>
        <taxon>Chordata</taxon>
        <taxon>Craniata</taxon>
        <taxon>Vertebrata</taxon>
        <taxon>Euteleostomi</taxon>
        <taxon>Lepidosauria</taxon>
        <taxon>Squamata</taxon>
        <taxon>Bifurcata</taxon>
        <taxon>Gekkota</taxon>
        <taxon>Eublepharidae</taxon>
        <taxon>Eublepharinae</taxon>
        <taxon>Eublepharis</taxon>
    </lineage>
</organism>
<evidence type="ECO:0000256" key="1">
    <source>
        <dbReference type="ARBA" id="ARBA00022723"/>
    </source>
</evidence>
<dbReference type="PANTHER" id="PTHR40389:SF3">
    <property type="entry name" value="IGE-BINDING PROTEIN"/>
    <property type="match status" value="1"/>
</dbReference>
<evidence type="ECO:0000256" key="3">
    <source>
        <dbReference type="ARBA" id="ARBA00022833"/>
    </source>
</evidence>
<dbReference type="Proteomes" id="UP001190640">
    <property type="component" value="Chromosome 5"/>
</dbReference>
<dbReference type="InterPro" id="IPR045345">
    <property type="entry name" value="Gag_p24_C"/>
</dbReference>
<gene>
    <name evidence="8" type="primary">LOC129330496</name>
</gene>
<dbReference type="RefSeq" id="XP_054836517.1">
    <property type="nucleotide sequence ID" value="XM_054980542.1"/>
</dbReference>
<evidence type="ECO:0000256" key="4">
    <source>
        <dbReference type="PROSITE-ProRule" id="PRU00047"/>
    </source>
</evidence>
<feature type="compositionally biased region" description="Low complexity" evidence="5">
    <location>
        <begin position="267"/>
        <end position="276"/>
    </location>
</feature>
<dbReference type="Gene3D" id="1.10.375.10">
    <property type="entry name" value="Human Immunodeficiency Virus Type 1 Capsid Protein"/>
    <property type="match status" value="1"/>
</dbReference>
<evidence type="ECO:0000259" key="6">
    <source>
        <dbReference type="PROSITE" id="PS50158"/>
    </source>
</evidence>
<dbReference type="Gene3D" id="4.10.60.10">
    <property type="entry name" value="Zinc finger, CCHC-type"/>
    <property type="match status" value="1"/>
</dbReference>
<keyword evidence="2 4" id="KW-0863">Zinc-finger</keyword>
<dbReference type="GO" id="GO:0008270">
    <property type="term" value="F:zinc ion binding"/>
    <property type="evidence" value="ECO:0007669"/>
    <property type="project" value="UniProtKB-KW"/>
</dbReference>
<evidence type="ECO:0000313" key="8">
    <source>
        <dbReference type="RefSeq" id="XP_054836517.1"/>
    </source>
</evidence>
<reference evidence="8" key="1">
    <citation type="submission" date="2025-08" db="UniProtKB">
        <authorList>
            <consortium name="RefSeq"/>
        </authorList>
    </citation>
    <scope>IDENTIFICATION</scope>
    <source>
        <tissue evidence="8">Blood</tissue>
    </source>
</reference>
<evidence type="ECO:0000256" key="2">
    <source>
        <dbReference type="ARBA" id="ARBA00022771"/>
    </source>
</evidence>
<keyword evidence="3" id="KW-0862">Zinc</keyword>
<dbReference type="Pfam" id="PF19317">
    <property type="entry name" value="Gag_p24_C"/>
    <property type="match status" value="1"/>
</dbReference>
<keyword evidence="7" id="KW-1185">Reference proteome</keyword>
<dbReference type="KEGG" id="emc:129330496"/>
<feature type="region of interest" description="Disordered" evidence="5">
    <location>
        <begin position="298"/>
        <end position="317"/>
    </location>
</feature>
<name>A0AA97JFX3_EUBMA</name>
<dbReference type="PANTHER" id="PTHR40389">
    <property type="entry name" value="ENDOGENOUS RETROVIRUS GROUP K MEMBER 24 GAG POLYPROTEIN-RELATED"/>
    <property type="match status" value="1"/>
</dbReference>
<dbReference type="Pfam" id="PF14787">
    <property type="entry name" value="zf-CCHC_5"/>
    <property type="match status" value="1"/>
</dbReference>
<dbReference type="SUPFAM" id="SSF47943">
    <property type="entry name" value="Retrovirus capsid protein, N-terminal core domain"/>
    <property type="match status" value="1"/>
</dbReference>
<feature type="domain" description="CCHC-type" evidence="6">
    <location>
        <begin position="244"/>
        <end position="259"/>
    </location>
</feature>
<dbReference type="AlphaFoldDB" id="A0AA97JFX3"/>
<dbReference type="Pfam" id="PF00607">
    <property type="entry name" value="Gag_p24"/>
    <property type="match status" value="1"/>
</dbReference>
<dbReference type="PROSITE" id="PS50158">
    <property type="entry name" value="ZF_CCHC"/>
    <property type="match status" value="1"/>
</dbReference>
<dbReference type="Gene3D" id="1.10.1200.30">
    <property type="match status" value="1"/>
</dbReference>
<dbReference type="InterPro" id="IPR008916">
    <property type="entry name" value="Retrov_capsid_C"/>
</dbReference>
<dbReference type="InterPro" id="IPR036875">
    <property type="entry name" value="Znf_CCHC_sf"/>
</dbReference>
<dbReference type="InterPro" id="IPR050195">
    <property type="entry name" value="Primate_lentivir_Gag_pol-like"/>
</dbReference>
<dbReference type="InterPro" id="IPR001878">
    <property type="entry name" value="Znf_CCHC"/>
</dbReference>
<proteinExistence type="predicted"/>
<evidence type="ECO:0000313" key="7">
    <source>
        <dbReference type="Proteomes" id="UP001190640"/>
    </source>
</evidence>
<feature type="region of interest" description="Disordered" evidence="5">
    <location>
        <begin position="260"/>
        <end position="283"/>
    </location>
</feature>
<dbReference type="SUPFAM" id="SSF47353">
    <property type="entry name" value="Retrovirus capsid dimerization domain-like"/>
    <property type="match status" value="1"/>
</dbReference>